<evidence type="ECO:0000313" key="7">
    <source>
        <dbReference type="Proteomes" id="UP000314985"/>
    </source>
</evidence>
<organism evidence="6 7">
    <name type="scientific">Sus scrofa</name>
    <name type="common">Pig</name>
    <dbReference type="NCBI Taxonomy" id="9823"/>
    <lineage>
        <taxon>Eukaryota</taxon>
        <taxon>Metazoa</taxon>
        <taxon>Chordata</taxon>
        <taxon>Craniata</taxon>
        <taxon>Vertebrata</taxon>
        <taxon>Euteleostomi</taxon>
        <taxon>Mammalia</taxon>
        <taxon>Eutheria</taxon>
        <taxon>Laurasiatheria</taxon>
        <taxon>Artiodactyla</taxon>
        <taxon>Suina</taxon>
        <taxon>Suidae</taxon>
        <taxon>Sus</taxon>
    </lineage>
</organism>
<dbReference type="PANTHER" id="PTHR24179">
    <property type="entry name" value="PROTEIN PHOSPHATASE 1 REGULATORY SUBUNIT 12"/>
    <property type="match status" value="1"/>
</dbReference>
<evidence type="ECO:0000259" key="5">
    <source>
        <dbReference type="Pfam" id="PF15898"/>
    </source>
</evidence>
<proteinExistence type="predicted"/>
<evidence type="ECO:0000256" key="1">
    <source>
        <dbReference type="ARBA" id="ARBA00022737"/>
    </source>
</evidence>
<keyword evidence="1" id="KW-0677">Repeat</keyword>
<name>A0A4X1SDV3_PIG</name>
<dbReference type="Ensembl" id="ENSSSCT00070000192.1">
    <property type="protein sequence ID" value="ENSSSCP00070000153.1"/>
    <property type="gene ID" value="ENSSSCG00070000104.1"/>
</dbReference>
<protein>
    <recommendedName>
        <fullName evidence="5">cGMP-dependent protein kinase interacting domain-containing protein</fullName>
    </recommendedName>
</protein>
<accession>A0A4X1SDV3</accession>
<evidence type="ECO:0000313" key="6">
    <source>
        <dbReference type="Ensembl" id="ENSSSCP00070000153.1"/>
    </source>
</evidence>
<dbReference type="GO" id="GO:0019901">
    <property type="term" value="F:protein kinase binding"/>
    <property type="evidence" value="ECO:0007669"/>
    <property type="project" value="InterPro"/>
</dbReference>
<feature type="domain" description="cGMP-dependent protein kinase interacting" evidence="5">
    <location>
        <begin position="82"/>
        <end position="179"/>
    </location>
</feature>
<sequence length="179" mass="20052">MSSLYTRSKDFPRNRRAQSDSPPASPSPTAKTLRVLPPDRPSARMESGAVILGAECHHQRVATLSSSGSLRVGDLSPSPLPQLYESALAENQKLKTKLQEAQLELTDVKAKLEKMAQKQDKTPDRSSVLDVEKRERRALERKMSEMEEEMKVLTELKSDNQRLKDENGALIRVISKLSK</sequence>
<evidence type="ECO:0000256" key="2">
    <source>
        <dbReference type="ARBA" id="ARBA00023043"/>
    </source>
</evidence>
<dbReference type="AlphaFoldDB" id="A0A4X1SDV3"/>
<dbReference type="InterPro" id="IPR051226">
    <property type="entry name" value="PP1_Regulatory_Subunit"/>
</dbReference>
<keyword evidence="3" id="KW-0175">Coiled coil</keyword>
<reference evidence="6" key="2">
    <citation type="submission" date="2025-08" db="UniProtKB">
        <authorList>
            <consortium name="Ensembl"/>
        </authorList>
    </citation>
    <scope>IDENTIFICATION</scope>
</reference>
<keyword evidence="2" id="KW-0040">ANK repeat</keyword>
<dbReference type="Pfam" id="PF15898">
    <property type="entry name" value="PRKG1_interact"/>
    <property type="match status" value="1"/>
</dbReference>
<feature type="coiled-coil region" evidence="3">
    <location>
        <begin position="84"/>
        <end position="173"/>
    </location>
</feature>
<dbReference type="PANTHER" id="PTHR24179:SF18">
    <property type="entry name" value="PROTEIN PHOSPHATASE 1 REGULATORY SUBUNIT 12B"/>
    <property type="match status" value="1"/>
</dbReference>
<evidence type="ECO:0000256" key="3">
    <source>
        <dbReference type="SAM" id="Coils"/>
    </source>
</evidence>
<dbReference type="Proteomes" id="UP000314985">
    <property type="component" value="Chromosome 10"/>
</dbReference>
<dbReference type="Gene3D" id="6.10.250.1820">
    <property type="match status" value="1"/>
</dbReference>
<dbReference type="InterPro" id="IPR031775">
    <property type="entry name" value="PRKG1_interact"/>
</dbReference>
<reference evidence="6 7" key="1">
    <citation type="submission" date="2017-08" db="EMBL/GenBank/DDBJ databases">
        <title>USMARCv1.0.</title>
        <authorList>
            <person name="Hannum G.I."/>
            <person name="Koren S."/>
            <person name="Schroeder S.G."/>
            <person name="Chin S.C."/>
            <person name="Nonneman D.J."/>
            <person name="Becker S.A."/>
            <person name="Rosen B.D."/>
            <person name="Bickhart D.M."/>
            <person name="Putnam N.H."/>
            <person name="Green R.E."/>
            <person name="Tuggle C.K."/>
            <person name="Liu H."/>
            <person name="Rohrer G.A."/>
            <person name="Warr A."/>
            <person name="Hall R."/>
            <person name="Kim K."/>
            <person name="Hume D.A."/>
            <person name="Talbot R."/>
            <person name="Chow W."/>
            <person name="Howe K."/>
            <person name="Schwartz A.S."/>
            <person name="Watson M."/>
            <person name="Archibald A.L."/>
            <person name="Phillippy A.M."/>
            <person name="Smith T.P.L."/>
        </authorList>
    </citation>
    <scope>NUCLEOTIDE SEQUENCE [LARGE SCALE GENOMIC DNA]</scope>
</reference>
<feature type="region of interest" description="Disordered" evidence="4">
    <location>
        <begin position="1"/>
        <end position="49"/>
    </location>
</feature>
<evidence type="ECO:0000256" key="4">
    <source>
        <dbReference type="SAM" id="MobiDB-lite"/>
    </source>
</evidence>